<accession>A0A392SUY6</accession>
<dbReference type="Proteomes" id="UP000265520">
    <property type="component" value="Unassembled WGS sequence"/>
</dbReference>
<feature type="region of interest" description="Disordered" evidence="1">
    <location>
        <begin position="1"/>
        <end position="23"/>
    </location>
</feature>
<comment type="caution">
    <text evidence="2">The sequence shown here is derived from an EMBL/GenBank/DDBJ whole genome shotgun (WGS) entry which is preliminary data.</text>
</comment>
<proteinExistence type="predicted"/>
<name>A0A392SUY6_9FABA</name>
<sequence length="50" mass="5447">MADLEHHEGEDTPAIGGDDEDTRSEIAPLVELEEVVITIGEEDEDAILDL</sequence>
<feature type="non-terminal residue" evidence="2">
    <location>
        <position position="50"/>
    </location>
</feature>
<feature type="compositionally biased region" description="Basic and acidic residues" evidence="1">
    <location>
        <begin position="1"/>
        <end position="10"/>
    </location>
</feature>
<dbReference type="AlphaFoldDB" id="A0A392SUY6"/>
<reference evidence="2 3" key="1">
    <citation type="journal article" date="2018" name="Front. Plant Sci.">
        <title>Red Clover (Trifolium pratense) and Zigzag Clover (T. medium) - A Picture of Genomic Similarities and Differences.</title>
        <authorList>
            <person name="Dluhosova J."/>
            <person name="Istvanek J."/>
            <person name="Nedelnik J."/>
            <person name="Repkova J."/>
        </authorList>
    </citation>
    <scope>NUCLEOTIDE SEQUENCE [LARGE SCALE GENOMIC DNA]</scope>
    <source>
        <strain evidence="3">cv. 10/8</strain>
        <tissue evidence="2">Leaf</tissue>
    </source>
</reference>
<evidence type="ECO:0000313" key="3">
    <source>
        <dbReference type="Proteomes" id="UP000265520"/>
    </source>
</evidence>
<protein>
    <submittedName>
        <fullName evidence="2">Ran-binding protein 1-like b-like</fullName>
    </submittedName>
</protein>
<evidence type="ECO:0000313" key="2">
    <source>
        <dbReference type="EMBL" id="MCI52688.1"/>
    </source>
</evidence>
<evidence type="ECO:0000256" key="1">
    <source>
        <dbReference type="SAM" id="MobiDB-lite"/>
    </source>
</evidence>
<organism evidence="2 3">
    <name type="scientific">Trifolium medium</name>
    <dbReference type="NCBI Taxonomy" id="97028"/>
    <lineage>
        <taxon>Eukaryota</taxon>
        <taxon>Viridiplantae</taxon>
        <taxon>Streptophyta</taxon>
        <taxon>Embryophyta</taxon>
        <taxon>Tracheophyta</taxon>
        <taxon>Spermatophyta</taxon>
        <taxon>Magnoliopsida</taxon>
        <taxon>eudicotyledons</taxon>
        <taxon>Gunneridae</taxon>
        <taxon>Pentapetalae</taxon>
        <taxon>rosids</taxon>
        <taxon>fabids</taxon>
        <taxon>Fabales</taxon>
        <taxon>Fabaceae</taxon>
        <taxon>Papilionoideae</taxon>
        <taxon>50 kb inversion clade</taxon>
        <taxon>NPAAA clade</taxon>
        <taxon>Hologalegina</taxon>
        <taxon>IRL clade</taxon>
        <taxon>Trifolieae</taxon>
        <taxon>Trifolium</taxon>
    </lineage>
</organism>
<keyword evidence="3" id="KW-1185">Reference proteome</keyword>
<dbReference type="EMBL" id="LXQA010451226">
    <property type="protein sequence ID" value="MCI52688.1"/>
    <property type="molecule type" value="Genomic_DNA"/>
</dbReference>